<dbReference type="Proteomes" id="UP001152467">
    <property type="component" value="Unassembled WGS sequence"/>
</dbReference>
<protein>
    <submittedName>
        <fullName evidence="1">Uncharacterized protein</fullName>
    </submittedName>
</protein>
<evidence type="ECO:0000313" key="1">
    <source>
        <dbReference type="EMBL" id="CAH9049379.1"/>
    </source>
</evidence>
<evidence type="ECO:0000313" key="4">
    <source>
        <dbReference type="Proteomes" id="UP001152485"/>
    </source>
</evidence>
<accession>A0A9W4VZZ4</accession>
<dbReference type="EMBL" id="CAMAPC010000001">
    <property type="protein sequence ID" value="CAH9049379.1"/>
    <property type="molecule type" value="Genomic_DNA"/>
</dbReference>
<dbReference type="EMBL" id="CAMAPD010000005">
    <property type="protein sequence ID" value="CAH9056169.1"/>
    <property type="molecule type" value="Genomic_DNA"/>
</dbReference>
<gene>
    <name evidence="1" type="ORF">PSECIP111854_00012</name>
    <name evidence="2" type="ORF">PSECIP111951_01407</name>
</gene>
<evidence type="ECO:0000313" key="2">
    <source>
        <dbReference type="EMBL" id="CAH9056169.1"/>
    </source>
</evidence>
<dbReference type="AlphaFoldDB" id="A0A9W4VZZ4"/>
<evidence type="ECO:0000313" key="3">
    <source>
        <dbReference type="Proteomes" id="UP001152467"/>
    </source>
</evidence>
<name>A0A9W4VZZ4_9GAMM</name>
<dbReference type="Proteomes" id="UP001152485">
    <property type="component" value="Unassembled WGS sequence"/>
</dbReference>
<proteinExistence type="predicted"/>
<keyword evidence="3" id="KW-1185">Reference proteome</keyword>
<organism evidence="1 3">
    <name type="scientific">Pseudoalteromonas holothuriae</name>
    <dbReference type="NCBI Taxonomy" id="2963714"/>
    <lineage>
        <taxon>Bacteria</taxon>
        <taxon>Pseudomonadati</taxon>
        <taxon>Pseudomonadota</taxon>
        <taxon>Gammaproteobacteria</taxon>
        <taxon>Alteromonadales</taxon>
        <taxon>Pseudoalteromonadaceae</taxon>
        <taxon>Pseudoalteromonas</taxon>
    </lineage>
</organism>
<sequence>MLRVILSLKSDTRKGNKLNEENIVNFAHSAKLRSSINIAFCNAVADIKNVIIKELYANYPDFF</sequence>
<reference evidence="1 4" key="1">
    <citation type="submission" date="2022-07" db="EMBL/GenBank/DDBJ databases">
        <authorList>
            <person name="Criscuolo A."/>
        </authorList>
    </citation>
    <scope>NUCLEOTIDE SEQUENCE</scope>
    <source>
        <strain evidence="4">CIP 111951</strain>
        <strain evidence="1">CIP111854</strain>
        <strain evidence="2">CIP111951</strain>
    </source>
</reference>
<comment type="caution">
    <text evidence="1">The sequence shown here is derived from an EMBL/GenBank/DDBJ whole genome shotgun (WGS) entry which is preliminary data.</text>
</comment>